<proteinExistence type="inferred from homology"/>
<feature type="transmembrane region" description="Helical" evidence="8">
    <location>
        <begin position="118"/>
        <end position="140"/>
    </location>
</feature>
<dbReference type="Proteomes" id="UP000317036">
    <property type="component" value="Unassembled WGS sequence"/>
</dbReference>
<evidence type="ECO:0000259" key="9">
    <source>
        <dbReference type="Pfam" id="PF01545"/>
    </source>
</evidence>
<evidence type="ECO:0000256" key="2">
    <source>
        <dbReference type="ARBA" id="ARBA00008873"/>
    </source>
</evidence>
<dbReference type="SUPFAM" id="SSF160240">
    <property type="entry name" value="Cation efflux protein cytoplasmic domain-like"/>
    <property type="match status" value="1"/>
</dbReference>
<dbReference type="AlphaFoldDB" id="A0A559JVL5"/>
<dbReference type="InterPro" id="IPR027470">
    <property type="entry name" value="Cation_efflux_CTD"/>
</dbReference>
<keyword evidence="4 8" id="KW-0812">Transmembrane</keyword>
<feature type="transmembrane region" description="Helical" evidence="8">
    <location>
        <begin position="20"/>
        <end position="40"/>
    </location>
</feature>
<comment type="subcellular location">
    <subcellularLocation>
        <location evidence="1">Membrane</location>
        <topology evidence="1">Multi-pass membrane protein</topology>
    </subcellularLocation>
</comment>
<name>A0A559JVL5_9BACL</name>
<evidence type="ECO:0000256" key="3">
    <source>
        <dbReference type="ARBA" id="ARBA00022448"/>
    </source>
</evidence>
<evidence type="ECO:0000256" key="8">
    <source>
        <dbReference type="SAM" id="Phobius"/>
    </source>
</evidence>
<keyword evidence="5 8" id="KW-1133">Transmembrane helix</keyword>
<evidence type="ECO:0000313" key="12">
    <source>
        <dbReference type="Proteomes" id="UP000317036"/>
    </source>
</evidence>
<dbReference type="GO" id="GO:0005886">
    <property type="term" value="C:plasma membrane"/>
    <property type="evidence" value="ECO:0007669"/>
    <property type="project" value="TreeGrafter"/>
</dbReference>
<evidence type="ECO:0000256" key="7">
    <source>
        <dbReference type="ARBA" id="ARBA00023136"/>
    </source>
</evidence>
<evidence type="ECO:0000256" key="4">
    <source>
        <dbReference type="ARBA" id="ARBA00022692"/>
    </source>
</evidence>
<protein>
    <submittedName>
        <fullName evidence="11">Cation transporter</fullName>
    </submittedName>
</protein>
<dbReference type="Pfam" id="PF01545">
    <property type="entry name" value="Cation_efflux"/>
    <property type="match status" value="1"/>
</dbReference>
<accession>A0A559JVL5</accession>
<reference evidence="11 12" key="1">
    <citation type="submission" date="2019-07" db="EMBL/GenBank/DDBJ databases">
        <authorList>
            <person name="Kim J."/>
        </authorList>
    </citation>
    <scope>NUCLEOTIDE SEQUENCE [LARGE SCALE GENOMIC DNA]</scope>
    <source>
        <strain evidence="11 12">JC52</strain>
    </source>
</reference>
<dbReference type="PANTHER" id="PTHR11562">
    <property type="entry name" value="CATION EFFLUX PROTEIN/ ZINC TRANSPORTER"/>
    <property type="match status" value="1"/>
</dbReference>
<sequence>MYDYHHLHHVKEQTRSKKTLWITLILTSFFTIVEIIGGLVSNSLALLSDSAHMISDVIALGLSMIAIYLATRPPNARFTFGFLRFEIIASFLNGLALAIISVGIFVEGIRRFVQPEAINFKLMLIIASIGFVVNLVLTLVLSRSMKEEENLNVQSALWHFLGDLLSSAGVIVSAIIIYFTGIQWVDPLISMVIGGIIFIGGVKIIKESYLILMESVPERFNLDEIRQAIRQVEGVENVHEMHLWAISTDHYSLTAHVFIDDKIQPYCIILGINETLKTNFGIEHSTIQMENADIHPHGEYGKEFLRNRKDIAPQG</sequence>
<feature type="transmembrane region" description="Helical" evidence="8">
    <location>
        <begin position="52"/>
        <end position="70"/>
    </location>
</feature>
<organism evidence="11 12">
    <name type="scientific">Paenibacillus cremeus</name>
    <dbReference type="NCBI Taxonomy" id="2163881"/>
    <lineage>
        <taxon>Bacteria</taxon>
        <taxon>Bacillati</taxon>
        <taxon>Bacillota</taxon>
        <taxon>Bacilli</taxon>
        <taxon>Bacillales</taxon>
        <taxon>Paenibacillaceae</taxon>
        <taxon>Paenibacillus</taxon>
    </lineage>
</organism>
<feature type="domain" description="Cation efflux protein cytoplasmic" evidence="10">
    <location>
        <begin position="218"/>
        <end position="291"/>
    </location>
</feature>
<evidence type="ECO:0000259" key="10">
    <source>
        <dbReference type="Pfam" id="PF16916"/>
    </source>
</evidence>
<evidence type="ECO:0000313" key="11">
    <source>
        <dbReference type="EMBL" id="TVY03931.1"/>
    </source>
</evidence>
<dbReference type="RefSeq" id="WP_144854238.1">
    <property type="nucleotide sequence ID" value="NZ_VNJI01000063.1"/>
</dbReference>
<feature type="transmembrane region" description="Helical" evidence="8">
    <location>
        <begin position="160"/>
        <end position="182"/>
    </location>
</feature>
<dbReference type="InterPro" id="IPR027469">
    <property type="entry name" value="Cation_efflux_TMD_sf"/>
</dbReference>
<dbReference type="Gene3D" id="1.20.1510.10">
    <property type="entry name" value="Cation efflux protein transmembrane domain"/>
    <property type="match status" value="1"/>
</dbReference>
<keyword evidence="7 8" id="KW-0472">Membrane</keyword>
<dbReference type="SUPFAM" id="SSF161111">
    <property type="entry name" value="Cation efflux protein transmembrane domain-like"/>
    <property type="match status" value="1"/>
</dbReference>
<dbReference type="Pfam" id="PF16916">
    <property type="entry name" value="ZT_dimer"/>
    <property type="match status" value="1"/>
</dbReference>
<feature type="transmembrane region" description="Helical" evidence="8">
    <location>
        <begin position="188"/>
        <end position="205"/>
    </location>
</feature>
<dbReference type="InterPro" id="IPR050681">
    <property type="entry name" value="CDF/SLC30A"/>
</dbReference>
<dbReference type="EMBL" id="VNJI01000063">
    <property type="protein sequence ID" value="TVY03931.1"/>
    <property type="molecule type" value="Genomic_DNA"/>
</dbReference>
<keyword evidence="12" id="KW-1185">Reference proteome</keyword>
<keyword evidence="6" id="KW-0406">Ion transport</keyword>
<dbReference type="InterPro" id="IPR058533">
    <property type="entry name" value="Cation_efflux_TM"/>
</dbReference>
<feature type="domain" description="Cation efflux protein transmembrane" evidence="9">
    <location>
        <begin position="20"/>
        <end position="213"/>
    </location>
</feature>
<gene>
    <name evidence="11" type="ORF">FPZ49_31305</name>
</gene>
<dbReference type="InterPro" id="IPR036837">
    <property type="entry name" value="Cation_efflux_CTD_sf"/>
</dbReference>
<evidence type="ECO:0000256" key="1">
    <source>
        <dbReference type="ARBA" id="ARBA00004141"/>
    </source>
</evidence>
<dbReference type="NCBIfam" id="TIGR01297">
    <property type="entry name" value="CDF"/>
    <property type="match status" value="1"/>
</dbReference>
<keyword evidence="3" id="KW-0813">Transport</keyword>
<evidence type="ECO:0000256" key="5">
    <source>
        <dbReference type="ARBA" id="ARBA00022989"/>
    </source>
</evidence>
<dbReference type="PANTHER" id="PTHR11562:SF17">
    <property type="entry name" value="RE54080P-RELATED"/>
    <property type="match status" value="1"/>
</dbReference>
<feature type="transmembrane region" description="Helical" evidence="8">
    <location>
        <begin position="82"/>
        <end position="106"/>
    </location>
</feature>
<dbReference type="InterPro" id="IPR002524">
    <property type="entry name" value="Cation_efflux"/>
</dbReference>
<evidence type="ECO:0000256" key="6">
    <source>
        <dbReference type="ARBA" id="ARBA00023065"/>
    </source>
</evidence>
<comment type="caution">
    <text evidence="11">The sequence shown here is derived from an EMBL/GenBank/DDBJ whole genome shotgun (WGS) entry which is preliminary data.</text>
</comment>
<dbReference type="GO" id="GO:0005385">
    <property type="term" value="F:zinc ion transmembrane transporter activity"/>
    <property type="evidence" value="ECO:0007669"/>
    <property type="project" value="TreeGrafter"/>
</dbReference>
<dbReference type="OrthoDB" id="9809646at2"/>
<comment type="similarity">
    <text evidence="2">Belongs to the cation diffusion facilitator (CDF) transporter (TC 2.A.4) family. SLC30A subfamily.</text>
</comment>